<dbReference type="PATRIC" id="fig|1299334.3.peg.10030"/>
<accession>X7YHK5</accession>
<protein>
    <submittedName>
        <fullName evidence="1">Uncharacterized protein</fullName>
    </submittedName>
</protein>
<evidence type="ECO:0000313" key="1">
    <source>
        <dbReference type="EMBL" id="EUA06589.1"/>
    </source>
</evidence>
<gene>
    <name evidence="1" type="ORF">I553_0446</name>
</gene>
<organism evidence="1">
    <name type="scientific">Mycobacterium xenopi 4042</name>
    <dbReference type="NCBI Taxonomy" id="1299334"/>
    <lineage>
        <taxon>Bacteria</taxon>
        <taxon>Bacillati</taxon>
        <taxon>Actinomycetota</taxon>
        <taxon>Actinomycetes</taxon>
        <taxon>Mycobacteriales</taxon>
        <taxon>Mycobacteriaceae</taxon>
        <taxon>Mycobacterium</taxon>
    </lineage>
</organism>
<name>X7YHK5_MYCXE</name>
<proteinExistence type="predicted"/>
<reference evidence="1" key="1">
    <citation type="submission" date="2014-01" db="EMBL/GenBank/DDBJ databases">
        <authorList>
            <person name="Brown-Elliot B."/>
            <person name="Wallace R."/>
            <person name="Lenaerts A."/>
            <person name="Ordway D."/>
            <person name="DeGroote M.A."/>
            <person name="Parker T."/>
            <person name="Sizemore C."/>
            <person name="Tallon L.J."/>
            <person name="Sadzewicz L.K."/>
            <person name="Sengamalay N."/>
            <person name="Fraser C.M."/>
            <person name="Hine E."/>
            <person name="Shefchek K.A."/>
            <person name="Das S.P."/>
            <person name="Tettelin H."/>
        </authorList>
    </citation>
    <scope>NUCLEOTIDE SEQUENCE [LARGE SCALE GENOMIC DNA]</scope>
    <source>
        <strain evidence="1">4042</strain>
    </source>
</reference>
<comment type="caution">
    <text evidence="1">The sequence shown here is derived from an EMBL/GenBank/DDBJ whole genome shotgun (WGS) entry which is preliminary data.</text>
</comment>
<sequence>MRAGYAVKLVVFVVVTPSRISFSKWWKRLMPGWPRSR</sequence>
<dbReference type="AlphaFoldDB" id="X7YHK5"/>
<dbReference type="EMBL" id="JAOB01000093">
    <property type="protein sequence ID" value="EUA06589.1"/>
    <property type="molecule type" value="Genomic_DNA"/>
</dbReference>